<reference evidence="5" key="1">
    <citation type="submission" date="2021-01" db="EMBL/GenBank/DDBJ databases">
        <title>Whole genome shotgun sequence of Planobispora takensis NBRC 109077.</title>
        <authorList>
            <person name="Komaki H."/>
            <person name="Tamura T."/>
        </authorList>
    </citation>
    <scope>NUCLEOTIDE SEQUENCE</scope>
    <source>
        <strain evidence="5">NBRC 109077</strain>
    </source>
</reference>
<evidence type="ECO:0000259" key="4">
    <source>
        <dbReference type="Pfam" id="PF03330"/>
    </source>
</evidence>
<dbReference type="InterPro" id="IPR007117">
    <property type="entry name" value="Expansin_CBD"/>
</dbReference>
<evidence type="ECO:0000313" key="6">
    <source>
        <dbReference type="Proteomes" id="UP000634476"/>
    </source>
</evidence>
<dbReference type="Gene3D" id="2.40.40.10">
    <property type="entry name" value="RlpA-like domain"/>
    <property type="match status" value="1"/>
</dbReference>
<dbReference type="RefSeq" id="WP_203872929.1">
    <property type="nucleotide sequence ID" value="NZ_BOOK01000002.1"/>
</dbReference>
<gene>
    <name evidence="5" type="ORF">Pta02_04380</name>
</gene>
<sequence length="238" mass="25219">MRRLPAVLAAVLAASSLLPAQALARSARDGQDTAAVKAAGAGAVKGKATFYRLRSGSGNCSYPSNPADDLYVALSPREYAAAGACGGYLNVTGPRGGVRVKVVDRCPECPAGHIDLSRTAFARIADPGKGTAGVTYRPVRDPRVGRPLSFRVKEGSSRWWLALLVADHGNPLASVEVRAAGGAWRRLARADYNYWIAESGMGRGPFTVRVTDIRGHRATATRVRLAAGVVQRTTVKMY</sequence>
<proteinExistence type="predicted"/>
<dbReference type="Gene3D" id="2.60.40.760">
    <property type="entry name" value="Expansin, cellulose-binding-like domain"/>
    <property type="match status" value="1"/>
</dbReference>
<comment type="caution">
    <text evidence="5">The sequence shown here is derived from an EMBL/GenBank/DDBJ whole genome shotgun (WGS) entry which is preliminary data.</text>
</comment>
<dbReference type="SUPFAM" id="SSF50685">
    <property type="entry name" value="Barwin-like endoglucanases"/>
    <property type="match status" value="1"/>
</dbReference>
<dbReference type="InterPro" id="IPR036908">
    <property type="entry name" value="RlpA-like_sf"/>
</dbReference>
<dbReference type="InterPro" id="IPR009009">
    <property type="entry name" value="RlpA-like_DPBB"/>
</dbReference>
<dbReference type="AlphaFoldDB" id="A0A8J3SSA9"/>
<dbReference type="SUPFAM" id="SSF49590">
    <property type="entry name" value="PHL pollen allergen"/>
    <property type="match status" value="1"/>
</dbReference>
<dbReference type="InterPro" id="IPR036749">
    <property type="entry name" value="Expansin_CBD_sf"/>
</dbReference>
<dbReference type="NCBIfam" id="NF041144">
    <property type="entry name" value="expansin_EXLX1"/>
    <property type="match status" value="1"/>
</dbReference>
<dbReference type="PANTHER" id="PTHR31836:SF21">
    <property type="entry name" value="EXPANSIN-LIKE PROTEIN 7"/>
    <property type="match status" value="1"/>
</dbReference>
<dbReference type="Pfam" id="PF03330">
    <property type="entry name" value="DPBB_1"/>
    <property type="match status" value="1"/>
</dbReference>
<evidence type="ECO:0000259" key="3">
    <source>
        <dbReference type="Pfam" id="PF01357"/>
    </source>
</evidence>
<evidence type="ECO:0008006" key="7">
    <source>
        <dbReference type="Google" id="ProtNLM"/>
    </source>
</evidence>
<name>A0A8J3SSA9_9ACTN</name>
<evidence type="ECO:0000313" key="5">
    <source>
        <dbReference type="EMBL" id="GIH98429.1"/>
    </source>
</evidence>
<dbReference type="Proteomes" id="UP000634476">
    <property type="component" value="Unassembled WGS sequence"/>
</dbReference>
<dbReference type="InterPro" id="IPR051477">
    <property type="entry name" value="Expansin_CellWall"/>
</dbReference>
<dbReference type="EMBL" id="BOOK01000002">
    <property type="protein sequence ID" value="GIH98429.1"/>
    <property type="molecule type" value="Genomic_DNA"/>
</dbReference>
<keyword evidence="1 2" id="KW-0732">Signal</keyword>
<dbReference type="CDD" id="cd22272">
    <property type="entry name" value="DPBB_EXLX1-like"/>
    <property type="match status" value="1"/>
</dbReference>
<dbReference type="InterPro" id="IPR049818">
    <property type="entry name" value="Expansin_EXLX1-like"/>
</dbReference>
<feature type="domain" description="Expansin-like CBD" evidence="3">
    <location>
        <begin position="149"/>
        <end position="222"/>
    </location>
</feature>
<keyword evidence="6" id="KW-1185">Reference proteome</keyword>
<dbReference type="Pfam" id="PF01357">
    <property type="entry name" value="Expansin_C"/>
    <property type="match status" value="1"/>
</dbReference>
<evidence type="ECO:0000256" key="2">
    <source>
        <dbReference type="SAM" id="SignalP"/>
    </source>
</evidence>
<feature type="signal peptide" evidence="2">
    <location>
        <begin position="1"/>
        <end position="24"/>
    </location>
</feature>
<accession>A0A8J3SSA9</accession>
<protein>
    <recommendedName>
        <fullName evidence="7">Expansin-like EG45 domain-containing protein</fullName>
    </recommendedName>
</protein>
<feature type="domain" description="RlpA-like protein double-psi beta-barrel" evidence="4">
    <location>
        <begin position="84"/>
        <end position="136"/>
    </location>
</feature>
<dbReference type="PANTHER" id="PTHR31836">
    <property type="match status" value="1"/>
</dbReference>
<evidence type="ECO:0000256" key="1">
    <source>
        <dbReference type="ARBA" id="ARBA00022729"/>
    </source>
</evidence>
<feature type="chain" id="PRO_5035237734" description="Expansin-like EG45 domain-containing protein" evidence="2">
    <location>
        <begin position="25"/>
        <end position="238"/>
    </location>
</feature>
<organism evidence="5 6">
    <name type="scientific">Planobispora takensis</name>
    <dbReference type="NCBI Taxonomy" id="1367882"/>
    <lineage>
        <taxon>Bacteria</taxon>
        <taxon>Bacillati</taxon>
        <taxon>Actinomycetota</taxon>
        <taxon>Actinomycetes</taxon>
        <taxon>Streptosporangiales</taxon>
        <taxon>Streptosporangiaceae</taxon>
        <taxon>Planobispora</taxon>
    </lineage>
</organism>